<dbReference type="RefSeq" id="WP_075067380.1">
    <property type="nucleotide sequence ID" value="NZ_LKAJ02000001.1"/>
</dbReference>
<dbReference type="EMBL" id="LKAJ02000001">
    <property type="protein sequence ID" value="MCS5709842.1"/>
    <property type="molecule type" value="Genomic_DNA"/>
</dbReference>
<keyword evidence="3" id="KW-1185">Reference proteome</keyword>
<evidence type="ECO:0000313" key="3">
    <source>
        <dbReference type="Proteomes" id="UP000051497"/>
    </source>
</evidence>
<sequence length="120" mass="13494">MFAFIDRCLSTMSHLPRMLRNKAHLQLLAWFPSLLPPLCHPGDILCHETNGLFKLEELLPTRVMEGLDWCSENSNLCGGVACAMLVGGGLLYLYKRRPVKKTETAKQPNIIRKSKLVATD</sequence>
<accession>A0A0Q9YRJ0</accession>
<protein>
    <submittedName>
        <fullName evidence="1">Uncharacterized protein</fullName>
    </submittedName>
</protein>
<evidence type="ECO:0000313" key="1">
    <source>
        <dbReference type="EMBL" id="KRG19406.1"/>
    </source>
</evidence>
<reference evidence="2" key="2">
    <citation type="journal article" date="2016" name="Genome Announc.">
        <title>Draft Genome Sequences of Two Novel Amoeba-Resistant Intranuclear Bacteria, 'Candidatus Berkiella cookevillensis' and 'Candidatus Berkiella aquae'.</title>
        <authorList>
            <person name="Mehari Y.T."/>
            <person name="Arivett B.A."/>
            <person name="Farone A.L."/>
            <person name="Gunderson J.H."/>
            <person name="Farone M.B."/>
        </authorList>
    </citation>
    <scope>NUCLEOTIDE SEQUENCE</scope>
    <source>
        <strain evidence="2">HT99</strain>
    </source>
</reference>
<organism evidence="1">
    <name type="scientific">Candidatus Berkiella aquae</name>
    <dbReference type="NCBI Taxonomy" id="295108"/>
    <lineage>
        <taxon>Bacteria</taxon>
        <taxon>Pseudomonadati</taxon>
        <taxon>Pseudomonadota</taxon>
        <taxon>Gammaproteobacteria</taxon>
        <taxon>Candidatus Berkiellales</taxon>
        <taxon>Candidatus Berkiellaceae</taxon>
        <taxon>Candidatus Berkiella</taxon>
    </lineage>
</organism>
<reference evidence="1" key="1">
    <citation type="submission" date="2015-09" db="EMBL/GenBank/DDBJ databases">
        <title>Draft Genome Sequences of Two Novel Amoeba-resistant Intranuclear Bacteria, Candidatus Berkiella cookevillensis and Candidatus Berkiella aquae.</title>
        <authorList>
            <person name="Mehari Y.T."/>
            <person name="Arivett B.A."/>
            <person name="Farone A.L."/>
            <person name="Gunderson J.H."/>
            <person name="Farone M.B."/>
        </authorList>
    </citation>
    <scope>NUCLEOTIDE SEQUENCE [LARGE SCALE GENOMIC DNA]</scope>
    <source>
        <strain evidence="1">HT99</strain>
    </source>
</reference>
<comment type="caution">
    <text evidence="1">The sequence shown here is derived from an EMBL/GenBank/DDBJ whole genome shotgun (WGS) entry which is preliminary data.</text>
</comment>
<name>A0A0Q9YRJ0_9GAMM</name>
<reference evidence="2" key="3">
    <citation type="submission" date="2021-06" db="EMBL/GenBank/DDBJ databases">
        <title>Genomic Description and Analysis of Intracellular Bacteria, Candidatus Berkiella cookevillensis and Candidatus Berkiella aquae.</title>
        <authorList>
            <person name="Kidane D.T."/>
            <person name="Mehari Y.T."/>
            <person name="Rice F.C."/>
            <person name="Arivett B.A."/>
            <person name="Farone A.L."/>
            <person name="Berk S.G."/>
            <person name="Farone M.B."/>
        </authorList>
    </citation>
    <scope>NUCLEOTIDE SEQUENCE</scope>
    <source>
        <strain evidence="2">HT99</strain>
    </source>
</reference>
<dbReference type="Proteomes" id="UP000051497">
    <property type="component" value="Unassembled WGS sequence"/>
</dbReference>
<dbReference type="AlphaFoldDB" id="A0A0Q9YRJ0"/>
<proteinExistence type="predicted"/>
<evidence type="ECO:0000313" key="2">
    <source>
        <dbReference type="EMBL" id="MCS5709842.1"/>
    </source>
</evidence>
<dbReference type="EMBL" id="LKAJ01000016">
    <property type="protein sequence ID" value="KRG19406.1"/>
    <property type="molecule type" value="Genomic_DNA"/>
</dbReference>
<gene>
    <name evidence="2" type="ORF">HT99x_000220</name>
    <name evidence="1" type="ORF">HT99x_02780</name>
</gene>